<evidence type="ECO:0000259" key="9">
    <source>
        <dbReference type="Pfam" id="PF23598"/>
    </source>
</evidence>
<gene>
    <name evidence="10" type="ORF">LUZ63_000294</name>
</gene>
<evidence type="ECO:0000313" key="10">
    <source>
        <dbReference type="EMBL" id="KAJ1700515.1"/>
    </source>
</evidence>
<dbReference type="SUPFAM" id="SSF52058">
    <property type="entry name" value="L domain-like"/>
    <property type="match status" value="1"/>
</dbReference>
<dbReference type="GO" id="GO:0042742">
    <property type="term" value="P:defense response to bacterium"/>
    <property type="evidence" value="ECO:0007669"/>
    <property type="project" value="UniProtKB-ARBA"/>
</dbReference>
<evidence type="ECO:0000256" key="2">
    <source>
        <dbReference type="ARBA" id="ARBA00022614"/>
    </source>
</evidence>
<dbReference type="GO" id="GO:0009626">
    <property type="term" value="P:plant-type hypersensitive response"/>
    <property type="evidence" value="ECO:0007669"/>
    <property type="project" value="UniProtKB-ARBA"/>
</dbReference>
<dbReference type="InterPro" id="IPR055414">
    <property type="entry name" value="LRR_R13L4/SHOC2-like"/>
</dbReference>
<dbReference type="FunFam" id="1.10.10.10:FF:000322">
    <property type="entry name" value="Probable disease resistance protein At1g63360"/>
    <property type="match status" value="1"/>
</dbReference>
<dbReference type="Proteomes" id="UP001151287">
    <property type="component" value="Unassembled WGS sequence"/>
</dbReference>
<reference evidence="10" key="1">
    <citation type="journal article" date="2022" name="Cell">
        <title>Repeat-based holocentromeres influence genome architecture and karyotype evolution.</title>
        <authorList>
            <person name="Hofstatter P.G."/>
            <person name="Thangavel G."/>
            <person name="Lux T."/>
            <person name="Neumann P."/>
            <person name="Vondrak T."/>
            <person name="Novak P."/>
            <person name="Zhang M."/>
            <person name="Costa L."/>
            <person name="Castellani M."/>
            <person name="Scott A."/>
            <person name="Toegelov H."/>
            <person name="Fuchs J."/>
            <person name="Mata-Sucre Y."/>
            <person name="Dias Y."/>
            <person name="Vanzela A.L.L."/>
            <person name="Huettel B."/>
            <person name="Almeida C.C.S."/>
            <person name="Simkova H."/>
            <person name="Souza G."/>
            <person name="Pedrosa-Harand A."/>
            <person name="Macas J."/>
            <person name="Mayer K.F.X."/>
            <person name="Houben A."/>
            <person name="Marques A."/>
        </authorList>
    </citation>
    <scope>NUCLEOTIDE SEQUENCE</scope>
    <source>
        <strain evidence="10">RhyBre1mFocal</strain>
    </source>
</reference>
<evidence type="ECO:0000256" key="3">
    <source>
        <dbReference type="ARBA" id="ARBA00022737"/>
    </source>
</evidence>
<dbReference type="AlphaFoldDB" id="A0A9Q0HWH7"/>
<dbReference type="Gene3D" id="3.40.50.300">
    <property type="entry name" value="P-loop containing nucleotide triphosphate hydrolases"/>
    <property type="match status" value="1"/>
</dbReference>
<keyword evidence="3" id="KW-0677">Repeat</keyword>
<dbReference type="InterPro" id="IPR042197">
    <property type="entry name" value="Apaf_helical"/>
</dbReference>
<dbReference type="PANTHER" id="PTHR23155">
    <property type="entry name" value="DISEASE RESISTANCE PROTEIN RP"/>
    <property type="match status" value="1"/>
</dbReference>
<organism evidence="10 11">
    <name type="scientific">Rhynchospora breviuscula</name>
    <dbReference type="NCBI Taxonomy" id="2022672"/>
    <lineage>
        <taxon>Eukaryota</taxon>
        <taxon>Viridiplantae</taxon>
        <taxon>Streptophyta</taxon>
        <taxon>Embryophyta</taxon>
        <taxon>Tracheophyta</taxon>
        <taxon>Spermatophyta</taxon>
        <taxon>Magnoliopsida</taxon>
        <taxon>Liliopsida</taxon>
        <taxon>Poales</taxon>
        <taxon>Cyperaceae</taxon>
        <taxon>Cyperoideae</taxon>
        <taxon>Rhynchosporeae</taxon>
        <taxon>Rhynchospora</taxon>
    </lineage>
</organism>
<feature type="domain" description="Disease resistance protein winged helix" evidence="8">
    <location>
        <begin position="442"/>
        <end position="513"/>
    </location>
</feature>
<dbReference type="Gene3D" id="3.80.10.10">
    <property type="entry name" value="Ribonuclease Inhibitor"/>
    <property type="match status" value="1"/>
</dbReference>
<dbReference type="InterPro" id="IPR041118">
    <property type="entry name" value="Rx_N"/>
</dbReference>
<dbReference type="InterPro" id="IPR058922">
    <property type="entry name" value="WHD_DRP"/>
</dbReference>
<dbReference type="Gene3D" id="1.10.8.430">
    <property type="entry name" value="Helical domain of apoptotic protease-activating factors"/>
    <property type="match status" value="1"/>
</dbReference>
<feature type="domain" description="Disease resistance N-terminal" evidence="7">
    <location>
        <begin position="34"/>
        <end position="99"/>
    </location>
</feature>
<sequence>MAEAAILATLKVLGDVQATELVKLAVSRTSKIGSTFIKLEGSMNTISRELRVMRGYLDEMNIDDEDNKSQAAWIKEVQNLANHIEDIAVEFAYLVGNKKFGVISFHVKTMLKEPKVFSALKRIASELSEIEKGLKHLAELKERWVMRRKSRIRKNLDYSDEYSHNAAVSAHFIDEDDIVGIEESRLVLKSWIISKKPQLSVISVWGMGGVGKTTLVTNVYKRERKNFDCRAWVSISQSNTIENILWNIISEICNDDQSVRINRTNMSLRGLKETLRELLKKMKYLIVLDDMWDPKAFLDISDTFIDNHRGSRIVITSRMAEVANLAPENNKLELKPLSKEESWDLFCRKAFHLEKKHKCPLPVKKWAREIVSKCDGLPLALVSIGGFLSLIEKTKFEWKRVCDQLSWELENNPGLGHLKNILNLSFNYLPRYLKNCFLYCGLFPEDSLLARKKLIRFWVAEGFIEQIGRSTLEEVAEGYLKELIHRSMLQVVEKNSSGRVKKCRMHDTLRELAMSLCRKENFGLLHEDNRTVNYNPSIRRLSIVKLREEIPHGVYLPQLRTFMSVDPTVPSSPLLSLILDKSRYLTVLTLEGLPIKTIPDSIGDLFNLHYLGLRGTKVKFLPKSIKKLKNLQNLDLMDSSIQKLPDGIAELKKLRHLFAQVRVDPTYRTFRSLSGVSLPKAMFYLKELQTIQALESNANVVRVLGNLTQLRSLRILNVKENHSAELCKSLSKMTSLSYLSIFASNENCILQLEDLILLPQLKKLSLSGRLKEQMLKSPSFRIFGGSIQNLRLGWSQLKNDPLPSISHLKNLTWLTLQKAYEGRELNFKAEWFPKLKYLALKQMPNLVQVEMEQETMVNLENIHLWQLEQLVEIPEGIEHLTNLKLVVCKYMPAGFAGLASGIHQLFHFRCHVF</sequence>
<evidence type="ECO:0000259" key="8">
    <source>
        <dbReference type="Pfam" id="PF23559"/>
    </source>
</evidence>
<dbReference type="SUPFAM" id="SSF52540">
    <property type="entry name" value="P-loop containing nucleoside triphosphate hydrolases"/>
    <property type="match status" value="1"/>
</dbReference>
<keyword evidence="11" id="KW-1185">Reference proteome</keyword>
<evidence type="ECO:0000256" key="4">
    <source>
        <dbReference type="ARBA" id="ARBA00022741"/>
    </source>
</evidence>
<keyword evidence="4" id="KW-0547">Nucleotide-binding</keyword>
<dbReference type="FunFam" id="3.40.50.300:FF:001091">
    <property type="entry name" value="Probable disease resistance protein At1g61300"/>
    <property type="match status" value="1"/>
</dbReference>
<keyword evidence="2" id="KW-0433">Leucine-rich repeat</keyword>
<evidence type="ECO:0000256" key="1">
    <source>
        <dbReference type="ARBA" id="ARBA00008894"/>
    </source>
</evidence>
<dbReference type="Gene3D" id="1.20.5.4130">
    <property type="match status" value="1"/>
</dbReference>
<dbReference type="InterPro" id="IPR036388">
    <property type="entry name" value="WH-like_DNA-bd_sf"/>
</dbReference>
<dbReference type="Pfam" id="PF00931">
    <property type="entry name" value="NB-ARC"/>
    <property type="match status" value="1"/>
</dbReference>
<feature type="domain" description="NB-ARC" evidence="6">
    <location>
        <begin position="194"/>
        <end position="354"/>
    </location>
</feature>
<proteinExistence type="inferred from homology"/>
<dbReference type="InterPro" id="IPR002182">
    <property type="entry name" value="NB-ARC"/>
</dbReference>
<name>A0A9Q0HWH7_9POAL</name>
<dbReference type="Pfam" id="PF23598">
    <property type="entry name" value="LRR_14"/>
    <property type="match status" value="1"/>
</dbReference>
<dbReference type="PRINTS" id="PR00364">
    <property type="entry name" value="DISEASERSIST"/>
</dbReference>
<dbReference type="Pfam" id="PF23559">
    <property type="entry name" value="WHD_DRP"/>
    <property type="match status" value="1"/>
</dbReference>
<dbReference type="EMBL" id="JAMQYH010000001">
    <property type="protein sequence ID" value="KAJ1700515.1"/>
    <property type="molecule type" value="Genomic_DNA"/>
</dbReference>
<dbReference type="PANTHER" id="PTHR23155:SF1232">
    <property type="entry name" value="OS09G0270700 PROTEIN"/>
    <property type="match status" value="1"/>
</dbReference>
<evidence type="ECO:0000259" key="7">
    <source>
        <dbReference type="Pfam" id="PF18052"/>
    </source>
</evidence>
<dbReference type="InterPro" id="IPR027417">
    <property type="entry name" value="P-loop_NTPase"/>
</dbReference>
<feature type="domain" description="Disease resistance R13L4/SHOC-2-like LRR" evidence="9">
    <location>
        <begin position="578"/>
        <end position="889"/>
    </location>
</feature>
<dbReference type="GO" id="GO:0002758">
    <property type="term" value="P:innate immune response-activating signaling pathway"/>
    <property type="evidence" value="ECO:0007669"/>
    <property type="project" value="UniProtKB-ARBA"/>
</dbReference>
<accession>A0A9Q0HWH7</accession>
<keyword evidence="5" id="KW-0611">Plant defense</keyword>
<dbReference type="OrthoDB" id="598235at2759"/>
<dbReference type="Pfam" id="PF18052">
    <property type="entry name" value="Rx_N"/>
    <property type="match status" value="1"/>
</dbReference>
<comment type="caution">
    <text evidence="10">The sequence shown here is derived from an EMBL/GenBank/DDBJ whole genome shotgun (WGS) entry which is preliminary data.</text>
</comment>
<dbReference type="GO" id="GO:0043531">
    <property type="term" value="F:ADP binding"/>
    <property type="evidence" value="ECO:0007669"/>
    <property type="project" value="InterPro"/>
</dbReference>
<evidence type="ECO:0000313" key="11">
    <source>
        <dbReference type="Proteomes" id="UP001151287"/>
    </source>
</evidence>
<evidence type="ECO:0000256" key="5">
    <source>
        <dbReference type="ARBA" id="ARBA00022821"/>
    </source>
</evidence>
<dbReference type="InterPro" id="IPR032675">
    <property type="entry name" value="LRR_dom_sf"/>
</dbReference>
<protein>
    <submittedName>
        <fullName evidence="10">Uncharacterized protein</fullName>
    </submittedName>
</protein>
<comment type="similarity">
    <text evidence="1">Belongs to the disease resistance NB-LRR family.</text>
</comment>
<dbReference type="Gene3D" id="1.10.10.10">
    <property type="entry name" value="Winged helix-like DNA-binding domain superfamily/Winged helix DNA-binding domain"/>
    <property type="match status" value="1"/>
</dbReference>
<dbReference type="InterPro" id="IPR044974">
    <property type="entry name" value="Disease_R_plants"/>
</dbReference>
<evidence type="ECO:0000259" key="6">
    <source>
        <dbReference type="Pfam" id="PF00931"/>
    </source>
</evidence>